<dbReference type="InterPro" id="IPR015897">
    <property type="entry name" value="CHK_kinase-like"/>
</dbReference>
<dbReference type="PANTHER" id="PTHR11012">
    <property type="entry name" value="PROTEIN KINASE-LIKE DOMAIN-CONTAINING"/>
    <property type="match status" value="1"/>
</dbReference>
<gene>
    <name evidence="2" type="ORF">R5R35_001950</name>
</gene>
<name>A0AAN9WN25_9ORTH</name>
<sequence>MAPSPKEDNISKLEPDDDGSWIDEQLLQQVLDEKAIIVNIDVKRATGKGDNYLSLIYRTYVKYRLPESDDVHSKDLVVKGFPPGEFMQNYIDETGVFKREISVYNDVLPKLYAFADSRLGSGSFKKFSPAFYETSREDILILEDLKPQGFVMASRKNRLDYPHAKLIIQNLARFHALSFVYSECYPEFLSDFVDSLFGEMNRKRLEMFMPSLLKGITDTVRKWEGFGEIASKLDRLLDTFVDRIINVNNPTDAFVNVLIHGDCWVNNILFNYSEAGVPKDMRFVDFQIARKTSPAIELQYFLFTSLRNQVRIDHFEDLLREYCEVFATYAKKLGYTGTVFTYEDLQKEINRTLFFGLSSAMTTMAAVLAEPEDAPDMENITEEGMTNGDQVDIFVKMYESPLFRDAFENLLPYFDKQGVLD</sequence>
<dbReference type="EMBL" id="JAZDUA010000022">
    <property type="protein sequence ID" value="KAK7872613.1"/>
    <property type="molecule type" value="Genomic_DNA"/>
</dbReference>
<evidence type="ECO:0000259" key="1">
    <source>
        <dbReference type="SMART" id="SM00587"/>
    </source>
</evidence>
<keyword evidence="3" id="KW-1185">Reference proteome</keyword>
<proteinExistence type="predicted"/>
<feature type="domain" description="CHK kinase-like" evidence="1">
    <location>
        <begin position="140"/>
        <end position="332"/>
    </location>
</feature>
<dbReference type="SUPFAM" id="SSF56112">
    <property type="entry name" value="Protein kinase-like (PK-like)"/>
    <property type="match status" value="1"/>
</dbReference>
<dbReference type="PANTHER" id="PTHR11012:SF56">
    <property type="entry name" value="CHK KINASE-LIKE DOMAIN-CONTAINING PROTEIN-RELATED"/>
    <property type="match status" value="1"/>
</dbReference>
<dbReference type="InterPro" id="IPR011009">
    <property type="entry name" value="Kinase-like_dom_sf"/>
</dbReference>
<dbReference type="SMART" id="SM00587">
    <property type="entry name" value="CHK"/>
    <property type="match status" value="1"/>
</dbReference>
<dbReference type="AlphaFoldDB" id="A0AAN9WN25"/>
<organism evidence="2 3">
    <name type="scientific">Gryllus longicercus</name>
    <dbReference type="NCBI Taxonomy" id="2509291"/>
    <lineage>
        <taxon>Eukaryota</taxon>
        <taxon>Metazoa</taxon>
        <taxon>Ecdysozoa</taxon>
        <taxon>Arthropoda</taxon>
        <taxon>Hexapoda</taxon>
        <taxon>Insecta</taxon>
        <taxon>Pterygota</taxon>
        <taxon>Neoptera</taxon>
        <taxon>Polyneoptera</taxon>
        <taxon>Orthoptera</taxon>
        <taxon>Ensifera</taxon>
        <taxon>Gryllidea</taxon>
        <taxon>Grylloidea</taxon>
        <taxon>Gryllidae</taxon>
        <taxon>Gryllinae</taxon>
        <taxon>Gryllus</taxon>
    </lineage>
</organism>
<evidence type="ECO:0000313" key="2">
    <source>
        <dbReference type="EMBL" id="KAK7872613.1"/>
    </source>
</evidence>
<accession>A0AAN9WN25</accession>
<dbReference type="Proteomes" id="UP001378592">
    <property type="component" value="Unassembled WGS sequence"/>
</dbReference>
<dbReference type="Gene3D" id="3.90.1200.10">
    <property type="match status" value="1"/>
</dbReference>
<dbReference type="Pfam" id="PF02958">
    <property type="entry name" value="EcKL"/>
    <property type="match status" value="1"/>
</dbReference>
<dbReference type="InterPro" id="IPR004119">
    <property type="entry name" value="EcKL"/>
</dbReference>
<reference evidence="2 3" key="1">
    <citation type="submission" date="2024-03" db="EMBL/GenBank/DDBJ databases">
        <title>The genome assembly and annotation of the cricket Gryllus longicercus Weissman &amp; Gray.</title>
        <authorList>
            <person name="Szrajer S."/>
            <person name="Gray D."/>
            <person name="Ylla G."/>
        </authorList>
    </citation>
    <scope>NUCLEOTIDE SEQUENCE [LARGE SCALE GENOMIC DNA]</scope>
    <source>
        <strain evidence="2">DAG 2021-001</strain>
        <tissue evidence="2">Whole body minus gut</tissue>
    </source>
</reference>
<evidence type="ECO:0000313" key="3">
    <source>
        <dbReference type="Proteomes" id="UP001378592"/>
    </source>
</evidence>
<protein>
    <recommendedName>
        <fullName evidence="1">CHK kinase-like domain-containing protein</fullName>
    </recommendedName>
</protein>
<comment type="caution">
    <text evidence="2">The sequence shown here is derived from an EMBL/GenBank/DDBJ whole genome shotgun (WGS) entry which is preliminary data.</text>
</comment>